<dbReference type="GO" id="GO:0046983">
    <property type="term" value="F:protein dimerization activity"/>
    <property type="evidence" value="ECO:0007669"/>
    <property type="project" value="InterPro"/>
</dbReference>
<dbReference type="SUPFAM" id="SSF52172">
    <property type="entry name" value="CheY-like"/>
    <property type="match status" value="1"/>
</dbReference>
<dbReference type="InterPro" id="IPR003594">
    <property type="entry name" value="HATPase_dom"/>
</dbReference>
<evidence type="ECO:0000256" key="5">
    <source>
        <dbReference type="ARBA" id="ARBA00022741"/>
    </source>
</evidence>
<dbReference type="SMART" id="SM00448">
    <property type="entry name" value="REC"/>
    <property type="match status" value="1"/>
</dbReference>
<keyword evidence="7" id="KW-0067">ATP-binding</keyword>
<dbReference type="RefSeq" id="WP_011474198.1">
    <property type="nucleotide sequence ID" value="NC_007925.1"/>
</dbReference>
<feature type="domain" description="Response regulatory" evidence="11">
    <location>
        <begin position="7"/>
        <end position="124"/>
    </location>
</feature>
<dbReference type="InterPro" id="IPR011712">
    <property type="entry name" value="Sig_transdc_His_kin_sub3_dim/P"/>
</dbReference>
<evidence type="ECO:0000256" key="7">
    <source>
        <dbReference type="ARBA" id="ARBA00022840"/>
    </source>
</evidence>
<evidence type="ECO:0000256" key="2">
    <source>
        <dbReference type="ARBA" id="ARBA00012438"/>
    </source>
</evidence>
<dbReference type="EMBL" id="CP000301">
    <property type="protein sequence ID" value="ABD89316.1"/>
    <property type="molecule type" value="Genomic_DNA"/>
</dbReference>
<evidence type="ECO:0000259" key="11">
    <source>
        <dbReference type="PROSITE" id="PS50110"/>
    </source>
</evidence>
<dbReference type="InterPro" id="IPR036890">
    <property type="entry name" value="HATPase_C_sf"/>
</dbReference>
<dbReference type="GO" id="GO:0016020">
    <property type="term" value="C:membrane"/>
    <property type="evidence" value="ECO:0007669"/>
    <property type="project" value="InterPro"/>
</dbReference>
<dbReference type="OrthoDB" id="9778496at2"/>
<dbReference type="STRING" id="316056.RPC_3782"/>
<keyword evidence="4 12" id="KW-0808">Transferase</keyword>
<dbReference type="PROSITE" id="PS50109">
    <property type="entry name" value="HIS_KIN"/>
    <property type="match status" value="1"/>
</dbReference>
<keyword evidence="6 12" id="KW-0418">Kinase</keyword>
<keyword evidence="5" id="KW-0547">Nucleotide-binding</keyword>
<evidence type="ECO:0000256" key="8">
    <source>
        <dbReference type="ARBA" id="ARBA00023012"/>
    </source>
</evidence>
<feature type="domain" description="Histidine kinase" evidence="10">
    <location>
        <begin position="285"/>
        <end position="377"/>
    </location>
</feature>
<comment type="catalytic activity">
    <reaction evidence="1">
        <text>ATP + protein L-histidine = ADP + protein N-phospho-L-histidine.</text>
        <dbReference type="EC" id="2.7.13.3"/>
    </reaction>
</comment>
<dbReference type="CDD" id="cd16917">
    <property type="entry name" value="HATPase_UhpB-NarQ-NarX-like"/>
    <property type="match status" value="1"/>
</dbReference>
<keyword evidence="8" id="KW-0902">Two-component regulatory system</keyword>
<dbReference type="eggNOG" id="COG2197">
    <property type="taxonomic scope" value="Bacteria"/>
</dbReference>
<reference evidence="12" key="1">
    <citation type="submission" date="2006-03" db="EMBL/GenBank/DDBJ databases">
        <title>Complete sequence of Rhodopseudomonas palustris BisB18.</title>
        <authorList>
            <consortium name="US DOE Joint Genome Institute"/>
            <person name="Copeland A."/>
            <person name="Lucas S."/>
            <person name="Lapidus A."/>
            <person name="Barry K."/>
            <person name="Detter J.C."/>
            <person name="Glavina del Rio T."/>
            <person name="Hammon N."/>
            <person name="Israni S."/>
            <person name="Dalin E."/>
            <person name="Tice H."/>
            <person name="Pitluck S."/>
            <person name="Chain P."/>
            <person name="Malfatti S."/>
            <person name="Shin M."/>
            <person name="Vergez L."/>
            <person name="Schmutz J."/>
            <person name="Larimer F."/>
            <person name="Land M."/>
            <person name="Hauser L."/>
            <person name="Pelletier D.A."/>
            <person name="Kyrpides N."/>
            <person name="Anderson I."/>
            <person name="Oda Y."/>
            <person name="Harwood C.S."/>
            <person name="Richardson P."/>
        </authorList>
    </citation>
    <scope>NUCLEOTIDE SEQUENCE [LARGE SCALE GENOMIC DNA]</scope>
    <source>
        <strain evidence="12">BisB18</strain>
    </source>
</reference>
<dbReference type="CDD" id="cd00156">
    <property type="entry name" value="REC"/>
    <property type="match status" value="1"/>
</dbReference>
<dbReference type="Gene3D" id="3.40.50.2300">
    <property type="match status" value="1"/>
</dbReference>
<dbReference type="SUPFAM" id="SSF55874">
    <property type="entry name" value="ATPase domain of HSP90 chaperone/DNA topoisomerase II/histidine kinase"/>
    <property type="match status" value="1"/>
</dbReference>
<evidence type="ECO:0000256" key="9">
    <source>
        <dbReference type="PROSITE-ProRule" id="PRU00169"/>
    </source>
</evidence>
<feature type="modified residue" description="4-aspartylphosphate" evidence="9">
    <location>
        <position position="59"/>
    </location>
</feature>
<protein>
    <recommendedName>
        <fullName evidence="2">histidine kinase</fullName>
        <ecNumber evidence="2">2.7.13.3</ecNumber>
    </recommendedName>
</protein>
<dbReference type="HOGENOM" id="CLU_733367_0_0_5"/>
<evidence type="ECO:0000256" key="1">
    <source>
        <dbReference type="ARBA" id="ARBA00000085"/>
    </source>
</evidence>
<dbReference type="Pfam" id="PF07730">
    <property type="entry name" value="HisKA_3"/>
    <property type="match status" value="1"/>
</dbReference>
<dbReference type="EC" id="2.7.13.3" evidence="2"/>
<organism evidence="12">
    <name type="scientific">Rhodopseudomonas palustris (strain BisB18)</name>
    <dbReference type="NCBI Taxonomy" id="316056"/>
    <lineage>
        <taxon>Bacteria</taxon>
        <taxon>Pseudomonadati</taxon>
        <taxon>Pseudomonadota</taxon>
        <taxon>Alphaproteobacteria</taxon>
        <taxon>Hyphomicrobiales</taxon>
        <taxon>Nitrobacteraceae</taxon>
        <taxon>Rhodopseudomonas</taxon>
    </lineage>
</organism>
<dbReference type="PANTHER" id="PTHR24421">
    <property type="entry name" value="NITRATE/NITRITE SENSOR PROTEIN NARX-RELATED"/>
    <property type="match status" value="1"/>
</dbReference>
<dbReference type="GO" id="GO:0000155">
    <property type="term" value="F:phosphorelay sensor kinase activity"/>
    <property type="evidence" value="ECO:0007669"/>
    <property type="project" value="InterPro"/>
</dbReference>
<dbReference type="InterPro" id="IPR050482">
    <property type="entry name" value="Sensor_HK_TwoCompSys"/>
</dbReference>
<name>Q20ZX0_RHOPB</name>
<evidence type="ECO:0000313" key="12">
    <source>
        <dbReference type="EMBL" id="ABD89316.1"/>
    </source>
</evidence>
<keyword evidence="3 9" id="KW-0597">Phosphoprotein</keyword>
<dbReference type="Pfam" id="PF02518">
    <property type="entry name" value="HATPase_c"/>
    <property type="match status" value="1"/>
</dbReference>
<dbReference type="eggNOG" id="COG4585">
    <property type="taxonomic scope" value="Bacteria"/>
</dbReference>
<evidence type="ECO:0000256" key="3">
    <source>
        <dbReference type="ARBA" id="ARBA00022553"/>
    </source>
</evidence>
<dbReference type="SMART" id="SM00387">
    <property type="entry name" value="HATPase_c"/>
    <property type="match status" value="1"/>
</dbReference>
<dbReference type="PANTHER" id="PTHR24421:SF10">
    <property type="entry name" value="NITRATE_NITRITE SENSOR PROTEIN NARQ"/>
    <property type="match status" value="1"/>
</dbReference>
<dbReference type="Gene3D" id="3.30.565.10">
    <property type="entry name" value="Histidine kinase-like ATPase, C-terminal domain"/>
    <property type="match status" value="1"/>
</dbReference>
<evidence type="ECO:0000259" key="10">
    <source>
        <dbReference type="PROSITE" id="PS50109"/>
    </source>
</evidence>
<dbReference type="InterPro" id="IPR005467">
    <property type="entry name" value="His_kinase_dom"/>
</dbReference>
<proteinExistence type="predicted"/>
<dbReference type="AlphaFoldDB" id="Q20ZX0"/>
<dbReference type="KEGG" id="rpc:RPC_3782"/>
<dbReference type="InterPro" id="IPR011006">
    <property type="entry name" value="CheY-like_superfamily"/>
</dbReference>
<gene>
    <name evidence="12" type="ordered locus">RPC_3782</name>
</gene>
<sequence length="377" mass="41978">MSSDTIRALLVDDAEIEYRSLDRMLQKISTRRYRLDWAASFDEGLAAFRRDEHDVFLVDFRLGPESGLDLIRRAREFGVMKPIIMLTAYGDAIIDAAATKIGANDYLVKGEYDAVLLDRAIRYSTRNAQNLVDLNRSLAETGAVIRELKSETERRMVAEAEVSNVLRRTVAEQEAERRRITRELHDNIGQSVTLLLLGLGSLARCTVPGCEAAEKVDGLKDIARRMSMDLHRLAWEIRPAMLDDLGLETAIRQLTVEWSQHCDLSFDLFLSLGDRRLPHNVESALYRVVQEGINNVVRHAHASRVGIILKAWDNVVSCIIEDDGGGIADRPAGPTSDTAFSGLGLIGMRERLALVNGTLDFESSPGKGTTLFARVTL</sequence>
<evidence type="ECO:0000256" key="4">
    <source>
        <dbReference type="ARBA" id="ARBA00022679"/>
    </source>
</evidence>
<accession>Q20ZX0</accession>
<dbReference type="Pfam" id="PF00072">
    <property type="entry name" value="Response_reg"/>
    <property type="match status" value="1"/>
</dbReference>
<evidence type="ECO:0000256" key="6">
    <source>
        <dbReference type="ARBA" id="ARBA00022777"/>
    </source>
</evidence>
<dbReference type="GO" id="GO:0005524">
    <property type="term" value="F:ATP binding"/>
    <property type="evidence" value="ECO:0007669"/>
    <property type="project" value="UniProtKB-KW"/>
</dbReference>
<dbReference type="PROSITE" id="PS50110">
    <property type="entry name" value="RESPONSE_REGULATORY"/>
    <property type="match status" value="1"/>
</dbReference>
<dbReference type="InterPro" id="IPR001789">
    <property type="entry name" value="Sig_transdc_resp-reg_receiver"/>
</dbReference>
<dbReference type="Gene3D" id="1.20.5.1930">
    <property type="match status" value="1"/>
</dbReference>